<evidence type="ECO:0000313" key="1">
    <source>
        <dbReference type="EMBL" id="KAK5130247.1"/>
    </source>
</evidence>
<dbReference type="EMBL" id="JAVRRA010024715">
    <property type="protein sequence ID" value="KAK5130247.1"/>
    <property type="molecule type" value="Genomic_DNA"/>
</dbReference>
<dbReference type="Proteomes" id="UP001357485">
    <property type="component" value="Unassembled WGS sequence"/>
</dbReference>
<sequence length="185" mass="21153">MDDGTGRRAQVSTAWWIGLRVAQNKTLSDDPDALLKMQGVGWWTRKAIGLATIVLHIKQYTDDAGAVHIDIDQTATGGIKGTREERTLDWAWREHEDHIFGKLKGRARWIKLGDVDDAFLKGGWAREIVDGEAIEGYVESIGNGWTADQIWGFEMIEGKRYYTRHVLAKKESEEHKVRLVYDWQE</sequence>
<organism evidence="1 2">
    <name type="scientific">Cryomyces antarcticus</name>
    <dbReference type="NCBI Taxonomy" id="329879"/>
    <lineage>
        <taxon>Eukaryota</taxon>
        <taxon>Fungi</taxon>
        <taxon>Dikarya</taxon>
        <taxon>Ascomycota</taxon>
        <taxon>Pezizomycotina</taxon>
        <taxon>Dothideomycetes</taxon>
        <taxon>Dothideomycetes incertae sedis</taxon>
        <taxon>Cryomyces</taxon>
    </lineage>
</organism>
<dbReference type="PANTHER" id="PTHR38115">
    <property type="entry name" value="LIPOCALIN-LIKE DOMAIN-CONTAINING PROTEIN"/>
    <property type="match status" value="1"/>
</dbReference>
<protein>
    <submittedName>
        <fullName evidence="1">Uncharacterized protein</fullName>
    </submittedName>
</protein>
<keyword evidence="2" id="KW-1185">Reference proteome</keyword>
<comment type="caution">
    <text evidence="1">The sequence shown here is derived from an EMBL/GenBank/DDBJ whole genome shotgun (WGS) entry which is preliminary data.</text>
</comment>
<gene>
    <name evidence="1" type="ORF">LTR16_001646</name>
</gene>
<dbReference type="PANTHER" id="PTHR38115:SF1">
    <property type="entry name" value="LIPOCALIN-LIKE DOMAIN-CONTAINING PROTEIN"/>
    <property type="match status" value="1"/>
</dbReference>
<accession>A0ABR0KUW5</accession>
<dbReference type="InterPro" id="IPR053037">
    <property type="entry name" value="Pericyclase_pydY-like"/>
</dbReference>
<name>A0ABR0KUW5_9PEZI</name>
<evidence type="ECO:0000313" key="2">
    <source>
        <dbReference type="Proteomes" id="UP001357485"/>
    </source>
</evidence>
<reference evidence="1 2" key="1">
    <citation type="submission" date="2023-08" db="EMBL/GenBank/DDBJ databases">
        <title>Black Yeasts Isolated from many extreme environments.</title>
        <authorList>
            <person name="Coleine C."/>
            <person name="Stajich J.E."/>
            <person name="Selbmann L."/>
        </authorList>
    </citation>
    <scope>NUCLEOTIDE SEQUENCE [LARGE SCALE GENOMIC DNA]</scope>
    <source>
        <strain evidence="1 2">CCFEE 536</strain>
    </source>
</reference>
<proteinExistence type="predicted"/>